<dbReference type="Gene3D" id="2.40.160.210">
    <property type="entry name" value="Acyl-CoA thioesterase, double hotdog domain"/>
    <property type="match status" value="1"/>
</dbReference>
<dbReference type="RefSeq" id="WP_354507332.1">
    <property type="nucleotide sequence ID" value="NZ_JBEPMO010000003.1"/>
</dbReference>
<sequence length="289" mass="32784">MMKTTNDLLNHIELRQESETIFEGTSLTVGSKNVFGGQVMAQALNAAYRTVGADRICHSLHGYFILPGDLEKPITFKVQLVRDGGSFTTRYVTAEQENKSIFVLAASFQVKEEGYEFQGDMPEVPHPDTLLSWEDIYQQTKDFLPASFTHFLSLDRPIQFKPTVINNPMEKKDLPPTSNVWFKFKEVPKDLSIQHFQEILAYSSDYNILPTSLHPHASQAHFGNTMMASLDHAMWFHREPKDFSDWFLYSIDVPSTSNARGLTRGRIFSSDGSLIASVAQEGLIRKLEK</sequence>
<dbReference type="CDD" id="cd03444">
    <property type="entry name" value="Thioesterase_II_repeat1"/>
    <property type="match status" value="1"/>
</dbReference>
<keyword evidence="6" id="KW-1185">Reference proteome</keyword>
<evidence type="ECO:0000256" key="2">
    <source>
        <dbReference type="ARBA" id="ARBA00022801"/>
    </source>
</evidence>
<dbReference type="PANTHER" id="PTHR11066">
    <property type="entry name" value="ACYL-COA THIOESTERASE"/>
    <property type="match status" value="1"/>
</dbReference>
<evidence type="ECO:0000259" key="3">
    <source>
        <dbReference type="Pfam" id="PF02551"/>
    </source>
</evidence>
<dbReference type="PANTHER" id="PTHR11066:SF34">
    <property type="entry name" value="ACYL-COENZYME A THIOESTERASE 8"/>
    <property type="match status" value="1"/>
</dbReference>
<name>A0ABV2LRP5_9FLAO</name>
<comment type="similarity">
    <text evidence="1">Belongs to the C/M/P thioester hydrolase family.</text>
</comment>
<evidence type="ECO:0000313" key="6">
    <source>
        <dbReference type="Proteomes" id="UP001549146"/>
    </source>
</evidence>
<protein>
    <submittedName>
        <fullName evidence="5">Acyl-CoA thioesterase-2</fullName>
        <ecNumber evidence="5">3.1.2.-</ecNumber>
    </submittedName>
</protein>
<dbReference type="EMBL" id="JBEPMO010000003">
    <property type="protein sequence ID" value="MET3731249.1"/>
    <property type="molecule type" value="Genomic_DNA"/>
</dbReference>
<dbReference type="InterPro" id="IPR042171">
    <property type="entry name" value="Acyl-CoA_hotdog"/>
</dbReference>
<accession>A0ABV2LRP5</accession>
<dbReference type="Pfam" id="PF13622">
    <property type="entry name" value="4HBT_3"/>
    <property type="match status" value="1"/>
</dbReference>
<dbReference type="Pfam" id="PF02551">
    <property type="entry name" value="Acyl_CoA_thio"/>
    <property type="match status" value="1"/>
</dbReference>
<evidence type="ECO:0000256" key="1">
    <source>
        <dbReference type="ARBA" id="ARBA00006538"/>
    </source>
</evidence>
<dbReference type="InterPro" id="IPR049449">
    <property type="entry name" value="TesB_ACOT8-like_N"/>
</dbReference>
<organism evidence="5 6">
    <name type="scientific">Moheibacter stercoris</name>
    <dbReference type="NCBI Taxonomy" id="1628251"/>
    <lineage>
        <taxon>Bacteria</taxon>
        <taxon>Pseudomonadati</taxon>
        <taxon>Bacteroidota</taxon>
        <taxon>Flavobacteriia</taxon>
        <taxon>Flavobacteriales</taxon>
        <taxon>Weeksellaceae</taxon>
        <taxon>Moheibacter</taxon>
    </lineage>
</organism>
<feature type="domain" description="Acyl-CoA thioesterase-like N-terminal HotDog" evidence="4">
    <location>
        <begin position="33"/>
        <end position="109"/>
    </location>
</feature>
<dbReference type="CDD" id="cd03445">
    <property type="entry name" value="Thioesterase_II_repeat2"/>
    <property type="match status" value="1"/>
</dbReference>
<evidence type="ECO:0000259" key="4">
    <source>
        <dbReference type="Pfam" id="PF13622"/>
    </source>
</evidence>
<comment type="caution">
    <text evidence="5">The sequence shown here is derived from an EMBL/GenBank/DDBJ whole genome shotgun (WGS) entry which is preliminary data.</text>
</comment>
<evidence type="ECO:0000313" key="5">
    <source>
        <dbReference type="EMBL" id="MET3731249.1"/>
    </source>
</evidence>
<dbReference type="Proteomes" id="UP001549146">
    <property type="component" value="Unassembled WGS sequence"/>
</dbReference>
<keyword evidence="2 5" id="KW-0378">Hydrolase</keyword>
<dbReference type="InterPro" id="IPR025652">
    <property type="entry name" value="TesB_C"/>
</dbReference>
<feature type="domain" description="Acyl-CoA thioesterase 2 C-terminal" evidence="3">
    <location>
        <begin position="154"/>
        <end position="283"/>
    </location>
</feature>
<dbReference type="InterPro" id="IPR029069">
    <property type="entry name" value="HotDog_dom_sf"/>
</dbReference>
<proteinExistence type="inferred from homology"/>
<dbReference type="InterPro" id="IPR003703">
    <property type="entry name" value="Acyl_CoA_thio"/>
</dbReference>
<reference evidence="5 6" key="1">
    <citation type="submission" date="2024-06" db="EMBL/GenBank/DDBJ databases">
        <title>Genomic Encyclopedia of Type Strains, Phase IV (KMG-IV): sequencing the most valuable type-strain genomes for metagenomic binning, comparative biology and taxonomic classification.</title>
        <authorList>
            <person name="Goeker M."/>
        </authorList>
    </citation>
    <scope>NUCLEOTIDE SEQUENCE [LARGE SCALE GENOMIC DNA]</scope>
    <source>
        <strain evidence="5 6">DSM 29388</strain>
    </source>
</reference>
<dbReference type="EC" id="3.1.2.-" evidence="5"/>
<dbReference type="GO" id="GO:0016787">
    <property type="term" value="F:hydrolase activity"/>
    <property type="evidence" value="ECO:0007669"/>
    <property type="project" value="UniProtKB-KW"/>
</dbReference>
<gene>
    <name evidence="5" type="ORF">ABID46_000816</name>
</gene>
<dbReference type="SUPFAM" id="SSF54637">
    <property type="entry name" value="Thioesterase/thiol ester dehydrase-isomerase"/>
    <property type="match status" value="2"/>
</dbReference>